<dbReference type="EMBL" id="CP063982">
    <property type="protein sequence ID" value="UOD50588.1"/>
    <property type="molecule type" value="Genomic_DNA"/>
</dbReference>
<dbReference type="NCBIfam" id="NF043076">
    <property type="entry name" value="PHA_gran_PhaM"/>
    <property type="match status" value="1"/>
</dbReference>
<name>A0ABY4AKI0_9BURK</name>
<feature type="compositionally biased region" description="Basic residues" evidence="1">
    <location>
        <begin position="209"/>
        <end position="230"/>
    </location>
</feature>
<feature type="region of interest" description="Disordered" evidence="1">
    <location>
        <begin position="194"/>
        <end position="230"/>
    </location>
</feature>
<evidence type="ECO:0000313" key="3">
    <source>
        <dbReference type="Proteomes" id="UP000831607"/>
    </source>
</evidence>
<sequence>MSQETPNPFSLPGMTAAFMNTPNNPLLTSMDMMRQAMGNMGYGTQSSAADSMVNPMAPEELEKRIADLRVVENWLKLNLSMLSSTIQGMEVQLATVKTLQSFVAMGQSAGQSNAVDASPLEIALGLKPAPKKAATAKKTASASQTQPDAATASNTANPQQAAAQGWWDMLENQFAQIAAATANAAKMSNEALQKTAEAGSMASAPNKRSTTKARAAKKSTRATRVPKKEA</sequence>
<accession>A0ABY4AKI0</accession>
<protein>
    <submittedName>
        <fullName evidence="2">Transcriptional regulator</fullName>
    </submittedName>
</protein>
<feature type="region of interest" description="Disordered" evidence="1">
    <location>
        <begin position="134"/>
        <end position="162"/>
    </location>
</feature>
<feature type="compositionally biased region" description="Polar residues" evidence="1">
    <location>
        <begin position="144"/>
        <end position="162"/>
    </location>
</feature>
<dbReference type="InterPro" id="IPR050026">
    <property type="entry name" value="PHA_gran_PhaM_N"/>
</dbReference>
<proteinExistence type="predicted"/>
<keyword evidence="3" id="KW-1185">Reference proteome</keyword>
<evidence type="ECO:0000313" key="2">
    <source>
        <dbReference type="EMBL" id="UOD50588.1"/>
    </source>
</evidence>
<gene>
    <name evidence="2" type="ORF">DHf2319_01205</name>
</gene>
<organism evidence="2 3">
    <name type="scientific">Orrella daihaiensis</name>
    <dbReference type="NCBI Taxonomy" id="2782176"/>
    <lineage>
        <taxon>Bacteria</taxon>
        <taxon>Pseudomonadati</taxon>
        <taxon>Pseudomonadota</taxon>
        <taxon>Betaproteobacteria</taxon>
        <taxon>Burkholderiales</taxon>
        <taxon>Alcaligenaceae</taxon>
        <taxon>Orrella</taxon>
    </lineage>
</organism>
<dbReference type="RefSeq" id="WP_243478992.1">
    <property type="nucleotide sequence ID" value="NZ_CP063982.1"/>
</dbReference>
<dbReference type="Proteomes" id="UP000831607">
    <property type="component" value="Chromosome"/>
</dbReference>
<feature type="compositionally biased region" description="Low complexity" evidence="1">
    <location>
        <begin position="134"/>
        <end position="143"/>
    </location>
</feature>
<reference evidence="2 3" key="1">
    <citation type="submission" date="2020-11" db="EMBL/GenBank/DDBJ databases">
        <title>Algicoccus daihaiensis sp.nov., isolated from Daihai Lake in Inner Mongolia.</title>
        <authorList>
            <person name="Kai J."/>
        </authorList>
    </citation>
    <scope>NUCLEOTIDE SEQUENCE [LARGE SCALE GENOMIC DNA]</scope>
    <source>
        <strain evidence="3">f23</strain>
    </source>
</reference>
<evidence type="ECO:0000256" key="1">
    <source>
        <dbReference type="SAM" id="MobiDB-lite"/>
    </source>
</evidence>